<proteinExistence type="predicted"/>
<gene>
    <name evidence="2" type="ORF">SKAU_G00259270</name>
</gene>
<reference evidence="2" key="1">
    <citation type="journal article" date="2023" name="Science">
        <title>Genome structures resolve the early diversification of teleost fishes.</title>
        <authorList>
            <person name="Parey E."/>
            <person name="Louis A."/>
            <person name="Montfort J."/>
            <person name="Bouchez O."/>
            <person name="Roques C."/>
            <person name="Iampietro C."/>
            <person name="Lluch J."/>
            <person name="Castinel A."/>
            <person name="Donnadieu C."/>
            <person name="Desvignes T."/>
            <person name="Floi Bucao C."/>
            <person name="Jouanno E."/>
            <person name="Wen M."/>
            <person name="Mejri S."/>
            <person name="Dirks R."/>
            <person name="Jansen H."/>
            <person name="Henkel C."/>
            <person name="Chen W.J."/>
            <person name="Zahm M."/>
            <person name="Cabau C."/>
            <person name="Klopp C."/>
            <person name="Thompson A.W."/>
            <person name="Robinson-Rechavi M."/>
            <person name="Braasch I."/>
            <person name="Lecointre G."/>
            <person name="Bobe J."/>
            <person name="Postlethwait J.H."/>
            <person name="Berthelot C."/>
            <person name="Roest Crollius H."/>
            <person name="Guiguen Y."/>
        </authorList>
    </citation>
    <scope>NUCLEOTIDE SEQUENCE</scope>
    <source>
        <strain evidence="2">WJC10195</strain>
    </source>
</reference>
<name>A0A9Q1ISQ2_SYNKA</name>
<feature type="region of interest" description="Disordered" evidence="1">
    <location>
        <begin position="1"/>
        <end position="38"/>
    </location>
</feature>
<evidence type="ECO:0000256" key="1">
    <source>
        <dbReference type="SAM" id="MobiDB-lite"/>
    </source>
</evidence>
<dbReference type="AlphaFoldDB" id="A0A9Q1ISQ2"/>
<evidence type="ECO:0000313" key="2">
    <source>
        <dbReference type="EMBL" id="KAJ8350797.1"/>
    </source>
</evidence>
<evidence type="ECO:0000313" key="3">
    <source>
        <dbReference type="Proteomes" id="UP001152622"/>
    </source>
</evidence>
<comment type="caution">
    <text evidence="2">The sequence shown here is derived from an EMBL/GenBank/DDBJ whole genome shotgun (WGS) entry which is preliminary data.</text>
</comment>
<accession>A0A9Q1ISQ2</accession>
<organism evidence="2 3">
    <name type="scientific">Synaphobranchus kaupii</name>
    <name type="common">Kaup's arrowtooth eel</name>
    <dbReference type="NCBI Taxonomy" id="118154"/>
    <lineage>
        <taxon>Eukaryota</taxon>
        <taxon>Metazoa</taxon>
        <taxon>Chordata</taxon>
        <taxon>Craniata</taxon>
        <taxon>Vertebrata</taxon>
        <taxon>Euteleostomi</taxon>
        <taxon>Actinopterygii</taxon>
        <taxon>Neopterygii</taxon>
        <taxon>Teleostei</taxon>
        <taxon>Anguilliformes</taxon>
        <taxon>Synaphobranchidae</taxon>
        <taxon>Synaphobranchus</taxon>
    </lineage>
</organism>
<sequence length="77" mass="8180">MGPGVNSKVELAQGSLDRRVSNRNRASSNAGPTSDLVSLRSDRAFLGSRSHQPTASVAKLAERSRDAFAEDPSGLLR</sequence>
<protein>
    <submittedName>
        <fullName evidence="2">Uncharacterized protein</fullName>
    </submittedName>
</protein>
<keyword evidence="3" id="KW-1185">Reference proteome</keyword>
<dbReference type="Proteomes" id="UP001152622">
    <property type="component" value="Chromosome 9"/>
</dbReference>
<dbReference type="EMBL" id="JAINUF010000009">
    <property type="protein sequence ID" value="KAJ8350797.1"/>
    <property type="molecule type" value="Genomic_DNA"/>
</dbReference>